<dbReference type="RefSeq" id="WP_228230861.1">
    <property type="nucleotide sequence ID" value="NZ_JAJGMW010000019.1"/>
</dbReference>
<sequence length="179" mass="20047">MKKILFLTLLCLINYSCSNDVDESEVVSMRVNHYQTTAIGLSPQLVLMVQEGNAIGSSEWSYLYEGISGFDYVAGKTYDLTVKKERITNPPADASTIQYSLIRIQSTEEIDADVSFKLALKINGENFVTGTSQLSILNEIDITCTSFCEELQTKLQDQDFVYGTFKRLGLQNLELISVE</sequence>
<feature type="domain" description="DUF4377" evidence="1">
    <location>
        <begin position="31"/>
        <end position="104"/>
    </location>
</feature>
<proteinExistence type="predicted"/>
<protein>
    <submittedName>
        <fullName evidence="2">DUF4377 domain-containing protein</fullName>
    </submittedName>
</protein>
<evidence type="ECO:0000313" key="2">
    <source>
        <dbReference type="EMBL" id="MCC4213786.1"/>
    </source>
</evidence>
<dbReference type="Pfam" id="PF14302">
    <property type="entry name" value="DUF4377"/>
    <property type="match status" value="1"/>
</dbReference>
<dbReference type="Proteomes" id="UP001197770">
    <property type="component" value="Unassembled WGS sequence"/>
</dbReference>
<keyword evidence="3" id="KW-1185">Reference proteome</keyword>
<name>A0ABS8GUV4_9FLAO</name>
<accession>A0ABS8GUV4</accession>
<gene>
    <name evidence="2" type="ORF">LLW17_13720</name>
</gene>
<evidence type="ECO:0000313" key="3">
    <source>
        <dbReference type="Proteomes" id="UP001197770"/>
    </source>
</evidence>
<dbReference type="InterPro" id="IPR025485">
    <property type="entry name" value="DUF4377"/>
</dbReference>
<evidence type="ECO:0000259" key="1">
    <source>
        <dbReference type="Pfam" id="PF14302"/>
    </source>
</evidence>
<reference evidence="2 3" key="1">
    <citation type="submission" date="2021-11" db="EMBL/GenBank/DDBJ databases">
        <title>Seasonal and diel survey of microbial diversity of the Tyrrhenian coast.</title>
        <authorList>
            <person name="Gattoni G."/>
            <person name="Corral P."/>
        </authorList>
    </citation>
    <scope>NUCLEOTIDE SEQUENCE [LARGE SCALE GENOMIC DNA]</scope>
    <source>
        <strain evidence="2 3">Mr9</strain>
    </source>
</reference>
<comment type="caution">
    <text evidence="2">The sequence shown here is derived from an EMBL/GenBank/DDBJ whole genome shotgun (WGS) entry which is preliminary data.</text>
</comment>
<organism evidence="2 3">
    <name type="scientific">Leeuwenhoekiella parthenopeia</name>
    <dbReference type="NCBI Taxonomy" id="2890320"/>
    <lineage>
        <taxon>Bacteria</taxon>
        <taxon>Pseudomonadati</taxon>
        <taxon>Bacteroidota</taxon>
        <taxon>Flavobacteriia</taxon>
        <taxon>Flavobacteriales</taxon>
        <taxon>Flavobacteriaceae</taxon>
        <taxon>Leeuwenhoekiella</taxon>
    </lineage>
</organism>
<dbReference type="EMBL" id="JAJGMW010000019">
    <property type="protein sequence ID" value="MCC4213786.1"/>
    <property type="molecule type" value="Genomic_DNA"/>
</dbReference>